<evidence type="ECO:0000313" key="1">
    <source>
        <dbReference type="EMBL" id="MEQ0563943.1"/>
    </source>
</evidence>
<dbReference type="RefSeq" id="WP_348954989.1">
    <property type="nucleotide sequence ID" value="NZ_JBDZYD010000013.1"/>
</dbReference>
<sequence>MNDMEVALEALRSDARTWDIAADNLNQARGIVAPLELTPRDVMSFAAARGFDRRYNDMRAKLDLLLAQGADNFRGIAGSLLNGAAIYERAEAEHASRFGKLDGH</sequence>
<protein>
    <recommendedName>
        <fullName evidence="3">Excreted virulence factor EspC, type VII ESX diderm</fullName>
    </recommendedName>
</protein>
<evidence type="ECO:0008006" key="3">
    <source>
        <dbReference type="Google" id="ProtNLM"/>
    </source>
</evidence>
<evidence type="ECO:0000313" key="2">
    <source>
        <dbReference type="Proteomes" id="UP001440984"/>
    </source>
</evidence>
<reference evidence="1 2" key="1">
    <citation type="submission" date="2024-05" db="EMBL/GenBank/DDBJ databases">
        <authorList>
            <person name="Zhao H."/>
            <person name="Xu Y."/>
            <person name="Lin S."/>
            <person name="Spain J.C."/>
            <person name="Zhou N.-Y."/>
        </authorList>
    </citation>
    <scope>NUCLEOTIDE SEQUENCE [LARGE SCALE GENOMIC DNA]</scope>
    <source>
        <strain evidence="1 2">NEAU-NG30</strain>
    </source>
</reference>
<name>A0ABV0LNR3_9PSEU</name>
<dbReference type="EMBL" id="JBDZYD010000013">
    <property type="protein sequence ID" value="MEQ0563943.1"/>
    <property type="molecule type" value="Genomic_DNA"/>
</dbReference>
<keyword evidence="2" id="KW-1185">Reference proteome</keyword>
<accession>A0ABV0LNR3</accession>
<organism evidence="1 2">
    <name type="scientific">Amycolatopsis melonis</name>
    <dbReference type="NCBI Taxonomy" id="3156488"/>
    <lineage>
        <taxon>Bacteria</taxon>
        <taxon>Bacillati</taxon>
        <taxon>Actinomycetota</taxon>
        <taxon>Actinomycetes</taxon>
        <taxon>Pseudonocardiales</taxon>
        <taxon>Pseudonocardiaceae</taxon>
        <taxon>Amycolatopsis</taxon>
    </lineage>
</organism>
<comment type="caution">
    <text evidence="1">The sequence shown here is derived from an EMBL/GenBank/DDBJ whole genome shotgun (WGS) entry which is preliminary data.</text>
</comment>
<gene>
    <name evidence="1" type="ORF">ABJI51_33095</name>
</gene>
<proteinExistence type="predicted"/>
<dbReference type="Proteomes" id="UP001440984">
    <property type="component" value="Unassembled WGS sequence"/>
</dbReference>